<evidence type="ECO:0000313" key="2">
    <source>
        <dbReference type="Proteomes" id="UP000564644"/>
    </source>
</evidence>
<dbReference type="Proteomes" id="UP000564644">
    <property type="component" value="Unassembled WGS sequence"/>
</dbReference>
<dbReference type="AlphaFoldDB" id="A0A7X0SME8"/>
<organism evidence="1 2">
    <name type="scientific">Cohnella zeiphila</name>
    <dbReference type="NCBI Taxonomy" id="2761120"/>
    <lineage>
        <taxon>Bacteria</taxon>
        <taxon>Bacillati</taxon>
        <taxon>Bacillota</taxon>
        <taxon>Bacilli</taxon>
        <taxon>Bacillales</taxon>
        <taxon>Paenibacillaceae</taxon>
        <taxon>Cohnella</taxon>
    </lineage>
</organism>
<keyword evidence="2" id="KW-1185">Reference proteome</keyword>
<proteinExistence type="predicted"/>
<protein>
    <submittedName>
        <fullName evidence="1">Uncharacterized protein</fullName>
    </submittedName>
</protein>
<name>A0A7X0SME8_9BACL</name>
<evidence type="ECO:0000313" key="1">
    <source>
        <dbReference type="EMBL" id="MBB6732677.1"/>
    </source>
</evidence>
<gene>
    <name evidence="1" type="ORF">H7C18_17285</name>
</gene>
<accession>A0A7X0SME8</accession>
<dbReference type="RefSeq" id="WP_185130337.1">
    <property type="nucleotide sequence ID" value="NZ_JACJVO010000021.1"/>
</dbReference>
<reference evidence="1 2" key="1">
    <citation type="submission" date="2020-08" db="EMBL/GenBank/DDBJ databases">
        <title>Cohnella phylogeny.</title>
        <authorList>
            <person name="Dunlap C."/>
        </authorList>
    </citation>
    <scope>NUCLEOTIDE SEQUENCE [LARGE SCALE GENOMIC DNA]</scope>
    <source>
        <strain evidence="1 2">CBP 2801</strain>
    </source>
</reference>
<dbReference type="EMBL" id="JACJVO010000021">
    <property type="protein sequence ID" value="MBB6732677.1"/>
    <property type="molecule type" value="Genomic_DNA"/>
</dbReference>
<comment type="caution">
    <text evidence="1">The sequence shown here is derived from an EMBL/GenBank/DDBJ whole genome shotgun (WGS) entry which is preliminary data.</text>
</comment>
<sequence>MVSKYPLKDKPGRTMFVFERSGKFCGNIIKDHTDKEPAKLVFETERFDSIEALKEAYPPADEKKEQEA</sequence>